<dbReference type="SUPFAM" id="SSF140990">
    <property type="entry name" value="FtsH protease domain-like"/>
    <property type="match status" value="1"/>
</dbReference>
<sequence>MQGEIVSEIHRVSLHEAGHAVACRRNKDCNAIRFITAAAGVDVKEDGKRYHYHGKTVVAGRESYNKQQILGQIEYFVGSTASELLFFAAPFVPGMECDMHFARRAAEFIVCAMEEDGMKTVQLDIRKGSCSKERLADPEIQRRIQHYVAEALQRVTADFQNEEVKSIIKELAFKVFRSETLTLQTAEVYSVLDKLSTR</sequence>
<dbReference type="Gene3D" id="1.20.58.760">
    <property type="entry name" value="Peptidase M41"/>
    <property type="match status" value="1"/>
</dbReference>
<evidence type="ECO:0008006" key="3">
    <source>
        <dbReference type="Google" id="ProtNLM"/>
    </source>
</evidence>
<protein>
    <recommendedName>
        <fullName evidence="3">Peptidase M41 domain-containing protein</fullName>
    </recommendedName>
</protein>
<evidence type="ECO:0000313" key="2">
    <source>
        <dbReference type="Proteomes" id="UP001620645"/>
    </source>
</evidence>
<dbReference type="AlphaFoldDB" id="A0ABD2J4W0"/>
<dbReference type="EMBL" id="JBICCN010000278">
    <property type="protein sequence ID" value="KAL3081153.1"/>
    <property type="molecule type" value="Genomic_DNA"/>
</dbReference>
<gene>
    <name evidence="1" type="ORF">niasHS_012674</name>
</gene>
<dbReference type="Proteomes" id="UP001620645">
    <property type="component" value="Unassembled WGS sequence"/>
</dbReference>
<keyword evidence="2" id="KW-1185">Reference proteome</keyword>
<evidence type="ECO:0000313" key="1">
    <source>
        <dbReference type="EMBL" id="KAL3081153.1"/>
    </source>
</evidence>
<reference evidence="1 2" key="1">
    <citation type="submission" date="2024-10" db="EMBL/GenBank/DDBJ databases">
        <authorList>
            <person name="Kim D."/>
        </authorList>
    </citation>
    <scope>NUCLEOTIDE SEQUENCE [LARGE SCALE GENOMIC DNA]</scope>
    <source>
        <strain evidence="1">Taebaek</strain>
    </source>
</reference>
<dbReference type="InterPro" id="IPR037219">
    <property type="entry name" value="Peptidase_M41-like"/>
</dbReference>
<organism evidence="1 2">
    <name type="scientific">Heterodera schachtii</name>
    <name type="common">Sugarbeet cyst nematode worm</name>
    <name type="synonym">Tylenchus schachtii</name>
    <dbReference type="NCBI Taxonomy" id="97005"/>
    <lineage>
        <taxon>Eukaryota</taxon>
        <taxon>Metazoa</taxon>
        <taxon>Ecdysozoa</taxon>
        <taxon>Nematoda</taxon>
        <taxon>Chromadorea</taxon>
        <taxon>Rhabditida</taxon>
        <taxon>Tylenchina</taxon>
        <taxon>Tylenchomorpha</taxon>
        <taxon>Tylenchoidea</taxon>
        <taxon>Heteroderidae</taxon>
        <taxon>Heteroderinae</taxon>
        <taxon>Heterodera</taxon>
    </lineage>
</organism>
<accession>A0ABD2J4W0</accession>
<proteinExistence type="predicted"/>
<comment type="caution">
    <text evidence="1">The sequence shown here is derived from an EMBL/GenBank/DDBJ whole genome shotgun (WGS) entry which is preliminary data.</text>
</comment>
<name>A0ABD2J4W0_HETSC</name>